<name>D0WJ89_SLAES</name>
<evidence type="ECO:0000256" key="4">
    <source>
        <dbReference type="ARBA" id="ARBA00023136"/>
    </source>
</evidence>
<dbReference type="GeneID" id="85008046"/>
<reference evidence="6" key="1">
    <citation type="submission" date="2009-10" db="EMBL/GenBank/DDBJ databases">
        <authorList>
            <person name="Weinstock G."/>
            <person name="Sodergren E."/>
            <person name="Clifton S."/>
            <person name="Fulton L."/>
            <person name="Fulton B."/>
            <person name="Courtney L."/>
            <person name="Fronick C."/>
            <person name="Harrison M."/>
            <person name="Strong C."/>
            <person name="Farmer C."/>
            <person name="Delahaunty K."/>
            <person name="Markovic C."/>
            <person name="Hall O."/>
            <person name="Minx P."/>
            <person name="Tomlinson C."/>
            <person name="Mitreva M."/>
            <person name="Nelson J."/>
            <person name="Hou S."/>
            <person name="Wollam A."/>
            <person name="Pepin K.H."/>
            <person name="Johnson M."/>
            <person name="Bhonagiri V."/>
            <person name="Nash W.E."/>
            <person name="Warren W."/>
            <person name="Chinwalla A."/>
            <person name="Mardis E.R."/>
            <person name="Wilson R.K."/>
        </authorList>
    </citation>
    <scope>NUCLEOTIDE SEQUENCE [LARGE SCALE GENOMIC DNA]</scope>
    <source>
        <strain evidence="6">ATCC 700122</strain>
    </source>
</reference>
<dbReference type="eggNOG" id="COG0619">
    <property type="taxonomic scope" value="Bacteria"/>
</dbReference>
<gene>
    <name evidence="6" type="ORF">HMPREF0762_01916</name>
</gene>
<evidence type="ECO:0000256" key="3">
    <source>
        <dbReference type="ARBA" id="ARBA00022989"/>
    </source>
</evidence>
<keyword evidence="7" id="KW-1185">Reference proteome</keyword>
<feature type="transmembrane region" description="Helical" evidence="5">
    <location>
        <begin position="212"/>
        <end position="231"/>
    </location>
</feature>
<dbReference type="CDD" id="cd16914">
    <property type="entry name" value="EcfT"/>
    <property type="match status" value="1"/>
</dbReference>
<dbReference type="PANTHER" id="PTHR33514">
    <property type="entry name" value="PROTEIN ABCI12, CHLOROPLASTIC"/>
    <property type="match status" value="1"/>
</dbReference>
<comment type="caution">
    <text evidence="6">The sequence shown here is derived from an EMBL/GenBank/DDBJ whole genome shotgun (WGS) entry which is preliminary data.</text>
</comment>
<dbReference type="HOGENOM" id="CLU_056469_2_2_11"/>
<dbReference type="OrthoDB" id="3186578at2"/>
<dbReference type="EMBL" id="ACUX02000019">
    <property type="protein sequence ID" value="EEZ60437.1"/>
    <property type="molecule type" value="Genomic_DNA"/>
</dbReference>
<organism evidence="6 7">
    <name type="scientific">Slackia exigua (strain ATCC 700122 / DSM 15923 / CIP 105133 / JCM 11022 / KCTC 5966 / S-7)</name>
    <dbReference type="NCBI Taxonomy" id="649764"/>
    <lineage>
        <taxon>Bacteria</taxon>
        <taxon>Bacillati</taxon>
        <taxon>Actinomycetota</taxon>
        <taxon>Coriobacteriia</taxon>
        <taxon>Eggerthellales</taxon>
        <taxon>Eggerthellaceae</taxon>
        <taxon>Slackia</taxon>
    </lineage>
</organism>
<sequence>MNERRHIDARYAIGWSFCFSVGVLSTHGWRGLGAFALMLAGACIASRAPARRLFASSVPVLILALFVVGAHASTDPLEGARYAAKAYLLALGAIALVLACSPDSIAAAMERFAAPLRRFRLPVDDFCMMTSIALGAIPDLHIQLARLVAAQASRGAAFDAGPPHARVLAWGRAFVALVVVAFRRAATLADAMEARCFGAGVRSSIRLSRSDPAAVALAVAGGAAMLACGIFL</sequence>
<dbReference type="Proteomes" id="UP000006001">
    <property type="component" value="Unassembled WGS sequence"/>
</dbReference>
<evidence type="ECO:0000313" key="6">
    <source>
        <dbReference type="EMBL" id="EEZ60437.1"/>
    </source>
</evidence>
<proteinExistence type="predicted"/>
<dbReference type="Pfam" id="PF02361">
    <property type="entry name" value="CbiQ"/>
    <property type="match status" value="1"/>
</dbReference>
<evidence type="ECO:0000256" key="5">
    <source>
        <dbReference type="SAM" id="Phobius"/>
    </source>
</evidence>
<dbReference type="RefSeq" id="WP_006363197.1">
    <property type="nucleotide sequence ID" value="NZ_GG700631.1"/>
</dbReference>
<dbReference type="PANTHER" id="PTHR33514:SF13">
    <property type="entry name" value="PROTEIN ABCI12, CHLOROPLASTIC"/>
    <property type="match status" value="1"/>
</dbReference>
<protein>
    <submittedName>
        <fullName evidence="6">Cobalt transport protein</fullName>
    </submittedName>
</protein>
<dbReference type="AlphaFoldDB" id="D0WJ89"/>
<evidence type="ECO:0000313" key="7">
    <source>
        <dbReference type="Proteomes" id="UP000006001"/>
    </source>
</evidence>
<evidence type="ECO:0000256" key="1">
    <source>
        <dbReference type="ARBA" id="ARBA00004141"/>
    </source>
</evidence>
<comment type="subcellular location">
    <subcellularLocation>
        <location evidence="1">Membrane</location>
        <topology evidence="1">Multi-pass membrane protein</topology>
    </subcellularLocation>
</comment>
<dbReference type="STRING" id="649764.HMPREF0762_01916"/>
<evidence type="ECO:0000256" key="2">
    <source>
        <dbReference type="ARBA" id="ARBA00022692"/>
    </source>
</evidence>
<dbReference type="InterPro" id="IPR003339">
    <property type="entry name" value="ABC/ECF_trnsptr_transmembrane"/>
</dbReference>
<accession>D0WJ89</accession>
<feature type="transmembrane region" description="Helical" evidence="5">
    <location>
        <begin position="53"/>
        <end position="74"/>
    </location>
</feature>
<keyword evidence="2 5" id="KW-0812">Transmembrane</keyword>
<keyword evidence="4 5" id="KW-0472">Membrane</keyword>
<keyword evidence="3 5" id="KW-1133">Transmembrane helix</keyword>
<feature type="transmembrane region" description="Helical" evidence="5">
    <location>
        <begin position="86"/>
        <end position="109"/>
    </location>
</feature>
<dbReference type="GO" id="GO:0005886">
    <property type="term" value="C:plasma membrane"/>
    <property type="evidence" value="ECO:0007669"/>
    <property type="project" value="TreeGrafter"/>
</dbReference>